<evidence type="ECO:0000313" key="1">
    <source>
        <dbReference type="EMBL" id="KAL0903755.1"/>
    </source>
</evidence>
<reference evidence="1 2" key="1">
    <citation type="journal article" date="2024" name="Plant Biotechnol. J.">
        <title>Dendrobium thyrsiflorum genome and its molecular insights into genes involved in important horticultural traits.</title>
        <authorList>
            <person name="Chen B."/>
            <person name="Wang J.Y."/>
            <person name="Zheng P.J."/>
            <person name="Li K.L."/>
            <person name="Liang Y.M."/>
            <person name="Chen X.F."/>
            <person name="Zhang C."/>
            <person name="Zhao X."/>
            <person name="He X."/>
            <person name="Zhang G.Q."/>
            <person name="Liu Z.J."/>
            <person name="Xu Q."/>
        </authorList>
    </citation>
    <scope>NUCLEOTIDE SEQUENCE [LARGE SCALE GENOMIC DNA]</scope>
    <source>
        <strain evidence="1">GZMU011</strain>
    </source>
</reference>
<accession>A0ABD0TVN6</accession>
<comment type="caution">
    <text evidence="1">The sequence shown here is derived from an EMBL/GenBank/DDBJ whole genome shotgun (WGS) entry which is preliminary data.</text>
</comment>
<sequence length="101" mass="11280">MDALSNLLEDMSKNYYKYPLGGLKRAHPGPFLSFLLRARAPSRLLLFKLRAFPGLAQVASAAEKLDPASLDGLIALWRHLEVRLLVGNLAELRHPSDMARK</sequence>
<gene>
    <name evidence="1" type="ORF">M5K25_028154</name>
</gene>
<dbReference type="Proteomes" id="UP001552299">
    <property type="component" value="Unassembled WGS sequence"/>
</dbReference>
<name>A0ABD0TVN6_DENTH</name>
<dbReference type="EMBL" id="JANQDX010000020">
    <property type="protein sequence ID" value="KAL0903755.1"/>
    <property type="molecule type" value="Genomic_DNA"/>
</dbReference>
<proteinExistence type="predicted"/>
<keyword evidence="2" id="KW-1185">Reference proteome</keyword>
<dbReference type="AlphaFoldDB" id="A0ABD0TVN6"/>
<evidence type="ECO:0000313" key="2">
    <source>
        <dbReference type="Proteomes" id="UP001552299"/>
    </source>
</evidence>
<organism evidence="1 2">
    <name type="scientific">Dendrobium thyrsiflorum</name>
    <name type="common">Pinecone-like raceme dendrobium</name>
    <name type="synonym">Orchid</name>
    <dbReference type="NCBI Taxonomy" id="117978"/>
    <lineage>
        <taxon>Eukaryota</taxon>
        <taxon>Viridiplantae</taxon>
        <taxon>Streptophyta</taxon>
        <taxon>Embryophyta</taxon>
        <taxon>Tracheophyta</taxon>
        <taxon>Spermatophyta</taxon>
        <taxon>Magnoliopsida</taxon>
        <taxon>Liliopsida</taxon>
        <taxon>Asparagales</taxon>
        <taxon>Orchidaceae</taxon>
        <taxon>Epidendroideae</taxon>
        <taxon>Malaxideae</taxon>
        <taxon>Dendrobiinae</taxon>
        <taxon>Dendrobium</taxon>
    </lineage>
</organism>
<protein>
    <submittedName>
        <fullName evidence="1">Uncharacterized protein</fullName>
    </submittedName>
</protein>